<evidence type="ECO:0000313" key="1">
    <source>
        <dbReference type="EMBL" id="SPL66371.1"/>
    </source>
</evidence>
<protein>
    <submittedName>
        <fullName evidence="1">Uncharacterized protein</fullName>
    </submittedName>
</protein>
<name>A0A2P9HQK3_9HYPH</name>
<reference evidence="2" key="1">
    <citation type="submission" date="2017-12" db="EMBL/GenBank/DDBJ databases">
        <authorList>
            <person name="Diaz M."/>
        </authorList>
    </citation>
    <scope>NUCLEOTIDE SEQUENCE [LARGE SCALE GENOMIC DNA]</scope>
    <source>
        <strain evidence="2">FI11154</strain>
    </source>
</reference>
<sequence length="65" mass="7190">MSILFICADISTGPWEWLRHGISRHDITTHGAIPDHPTLFIAMFFVTQREVAILSLSDKGAIAAL</sequence>
<proteinExistence type="predicted"/>
<dbReference type="EMBL" id="OOFM01000005">
    <property type="protein sequence ID" value="SPL66371.1"/>
    <property type="molecule type" value="Genomic_DNA"/>
</dbReference>
<dbReference type="RefSeq" id="WP_124915889.1">
    <property type="nucleotide sequence ID" value="NZ_OOFM01000005.1"/>
</dbReference>
<dbReference type="Proteomes" id="UP000246073">
    <property type="component" value="Unassembled WGS sequence"/>
</dbReference>
<gene>
    <name evidence="1" type="ORF">OHAE_2238</name>
</gene>
<evidence type="ECO:0000313" key="2">
    <source>
        <dbReference type="Proteomes" id="UP000246073"/>
    </source>
</evidence>
<organism evidence="1 2">
    <name type="scientific">Ochrobactrum soli</name>
    <dbReference type="NCBI Taxonomy" id="2448455"/>
    <lineage>
        <taxon>Bacteria</taxon>
        <taxon>Pseudomonadati</taxon>
        <taxon>Pseudomonadota</taxon>
        <taxon>Alphaproteobacteria</taxon>
        <taxon>Hyphomicrobiales</taxon>
        <taxon>Brucellaceae</taxon>
        <taxon>Brucella/Ochrobactrum group</taxon>
        <taxon>Ochrobactrum</taxon>
    </lineage>
</organism>
<accession>A0A2P9HQK3</accession>
<dbReference type="AlphaFoldDB" id="A0A2P9HQK3"/>